<proteinExistence type="predicted"/>
<feature type="region of interest" description="Disordered" evidence="1">
    <location>
        <begin position="1"/>
        <end position="24"/>
    </location>
</feature>
<name>A0A369KHU1_9BACT</name>
<gene>
    <name evidence="3" type="ORF">HAT2_00562</name>
</gene>
<reference evidence="3 4" key="1">
    <citation type="submission" date="2018-07" db="EMBL/GenBank/DDBJ databases">
        <title>Comparative genomics of the Candidatus Parilichlamydiaceae reveals evidence of convergent evolution and genome reduction in the phylum Chlamydiae.</title>
        <authorList>
            <person name="Taylor-Brown A."/>
            <person name="Polkinghorne A."/>
        </authorList>
    </citation>
    <scope>NUCLEOTIDE SEQUENCE [LARGE SCALE GENOMIC DNA]</scope>
    <source>
        <strain evidence="3 4">Hat2</strain>
    </source>
</reference>
<evidence type="ECO:0008006" key="5">
    <source>
        <dbReference type="Google" id="ProtNLM"/>
    </source>
</evidence>
<feature type="transmembrane region" description="Helical" evidence="2">
    <location>
        <begin position="109"/>
        <end position="134"/>
    </location>
</feature>
<evidence type="ECO:0000256" key="1">
    <source>
        <dbReference type="SAM" id="MobiDB-lite"/>
    </source>
</evidence>
<keyword evidence="2" id="KW-0812">Transmembrane</keyword>
<accession>A0A369KHU1</accession>
<evidence type="ECO:0000313" key="3">
    <source>
        <dbReference type="EMBL" id="RDB31334.1"/>
    </source>
</evidence>
<sequence length="342" mass="37072">MSIDESGAADASARTSSELPVSSHARENLSKRALDVRATIAMKRVFSKICDACTSCKAQMVRLRAASLESFKTSKMSSDLRRLYALFTYGMARCGLGLFALMVSLGCAIFFQSSVFLLLTCMILAAMICIALVYKFREKYEGQVESALQVAGHAQFFCQRVDGVVQSCHRLVGHTQNVRRALGVAVGSVSDHLRAWWYGRPLSGSAVNSSDSTEGLEGVVEDHFALQGSSSETTIGHTEEENSESAPPPLLFLLGEGGEEEDPCLTVDIPGAAVGAVTGMMTRMCQLGSHLWSRFSGRGEETPSENSSFEEFFDACDQINLETPEVTVLEEANQLLGSIEFD</sequence>
<evidence type="ECO:0000256" key="2">
    <source>
        <dbReference type="SAM" id="Phobius"/>
    </source>
</evidence>
<organism evidence="3 4">
    <name type="scientific">Candidatus Similichlamydia laticola</name>
    <dbReference type="NCBI Taxonomy" id="2170265"/>
    <lineage>
        <taxon>Bacteria</taxon>
        <taxon>Pseudomonadati</taxon>
        <taxon>Chlamydiota</taxon>
        <taxon>Chlamydiia</taxon>
        <taxon>Parachlamydiales</taxon>
        <taxon>Candidatus Parilichlamydiaceae</taxon>
        <taxon>Candidatus Similichlamydia</taxon>
    </lineage>
</organism>
<feature type="transmembrane region" description="Helical" evidence="2">
    <location>
        <begin position="83"/>
        <end position="103"/>
    </location>
</feature>
<dbReference type="RefSeq" id="WP_114544497.1">
    <property type="nucleotide sequence ID" value="NZ_QQBG01000019.1"/>
</dbReference>
<dbReference type="EMBL" id="QQBG01000019">
    <property type="protein sequence ID" value="RDB31334.1"/>
    <property type="molecule type" value="Genomic_DNA"/>
</dbReference>
<protein>
    <recommendedName>
        <fullName evidence="5">Transmembrane protein</fullName>
    </recommendedName>
</protein>
<keyword evidence="2" id="KW-1133">Transmembrane helix</keyword>
<keyword evidence="4" id="KW-1185">Reference proteome</keyword>
<dbReference type="Proteomes" id="UP000253816">
    <property type="component" value="Unassembled WGS sequence"/>
</dbReference>
<dbReference type="AlphaFoldDB" id="A0A369KHU1"/>
<keyword evidence="2" id="KW-0472">Membrane</keyword>
<comment type="caution">
    <text evidence="3">The sequence shown here is derived from an EMBL/GenBank/DDBJ whole genome shotgun (WGS) entry which is preliminary data.</text>
</comment>
<evidence type="ECO:0000313" key="4">
    <source>
        <dbReference type="Proteomes" id="UP000253816"/>
    </source>
</evidence>